<evidence type="ECO:0000313" key="2">
    <source>
        <dbReference type="WBParaSite" id="PTRK_0000237200.1"/>
    </source>
</evidence>
<proteinExistence type="predicted"/>
<dbReference type="AlphaFoldDB" id="A0A0N4Z5I5"/>
<organism evidence="1 2">
    <name type="scientific">Parastrongyloides trichosuri</name>
    <name type="common">Possum-specific nematode worm</name>
    <dbReference type="NCBI Taxonomy" id="131310"/>
    <lineage>
        <taxon>Eukaryota</taxon>
        <taxon>Metazoa</taxon>
        <taxon>Ecdysozoa</taxon>
        <taxon>Nematoda</taxon>
        <taxon>Chromadorea</taxon>
        <taxon>Rhabditida</taxon>
        <taxon>Tylenchina</taxon>
        <taxon>Panagrolaimomorpha</taxon>
        <taxon>Strongyloidoidea</taxon>
        <taxon>Strongyloididae</taxon>
        <taxon>Parastrongyloides</taxon>
    </lineage>
</organism>
<evidence type="ECO:0000313" key="1">
    <source>
        <dbReference type="Proteomes" id="UP000038045"/>
    </source>
</evidence>
<accession>A0A0N4Z5I5</accession>
<dbReference type="WBParaSite" id="PTRK_0000237200.1">
    <property type="protein sequence ID" value="PTRK_0000237200.1"/>
    <property type="gene ID" value="PTRK_0000237200"/>
</dbReference>
<protein>
    <submittedName>
        <fullName evidence="2">Uncharacterized protein</fullName>
    </submittedName>
</protein>
<keyword evidence="1" id="KW-1185">Reference proteome</keyword>
<name>A0A0N4Z5I5_PARTI</name>
<sequence>MHRRGPPCNNQIESFIGIPNYDFYYRLMREADDFRDFEKKQFQEIREEISKSRNMLYNINKSIKRCENLKTTTQVPFIQYTTYPLPGK</sequence>
<reference evidence="2" key="1">
    <citation type="submission" date="2017-02" db="UniProtKB">
        <authorList>
            <consortium name="WormBaseParasite"/>
        </authorList>
    </citation>
    <scope>IDENTIFICATION</scope>
</reference>
<dbReference type="Proteomes" id="UP000038045">
    <property type="component" value="Unplaced"/>
</dbReference>